<name>A0A3M7PRS8_BRAPC</name>
<evidence type="ECO:0000313" key="2">
    <source>
        <dbReference type="EMBL" id="RNA01358.1"/>
    </source>
</evidence>
<comment type="caution">
    <text evidence="2">The sequence shown here is derived from an EMBL/GenBank/DDBJ whole genome shotgun (WGS) entry which is preliminary data.</text>
</comment>
<proteinExistence type="predicted"/>
<evidence type="ECO:0000259" key="1">
    <source>
        <dbReference type="Pfam" id="PF07534"/>
    </source>
</evidence>
<sequence>CDHAKKTLTIIKTTRNFIFGGYTEQSWDEDGVFKNDPSAFIFSINNSIKAKINPTFHANAIYCHPNCGPTFGRGLDIHISNNSNSSNHSYSQNHSYQTSSPLAGSRKFNPSEIETFFLINWFKSTCLYSNSRQKINNASVKNS</sequence>
<dbReference type="STRING" id="10195.A0A3M7PRS8"/>
<dbReference type="InterPro" id="IPR006571">
    <property type="entry name" value="TLDc_dom"/>
</dbReference>
<dbReference type="AlphaFoldDB" id="A0A3M7PRS8"/>
<reference evidence="2 3" key="1">
    <citation type="journal article" date="2018" name="Sci. Rep.">
        <title>Genomic signatures of local adaptation to the degree of environmental predictability in rotifers.</title>
        <authorList>
            <person name="Franch-Gras L."/>
            <person name="Hahn C."/>
            <person name="Garcia-Roger E.M."/>
            <person name="Carmona M.J."/>
            <person name="Serra M."/>
            <person name="Gomez A."/>
        </authorList>
    </citation>
    <scope>NUCLEOTIDE SEQUENCE [LARGE SCALE GENOMIC DNA]</scope>
    <source>
        <strain evidence="2">HYR1</strain>
    </source>
</reference>
<feature type="domain" description="TLDc" evidence="1">
    <location>
        <begin position="2"/>
        <end position="116"/>
    </location>
</feature>
<keyword evidence="3" id="KW-1185">Reference proteome</keyword>
<protein>
    <submittedName>
        <fullName evidence="2">BTB POZ domain-containing KCTD21</fullName>
    </submittedName>
</protein>
<evidence type="ECO:0000313" key="3">
    <source>
        <dbReference type="Proteomes" id="UP000276133"/>
    </source>
</evidence>
<dbReference type="Proteomes" id="UP000276133">
    <property type="component" value="Unassembled WGS sequence"/>
</dbReference>
<dbReference type="EMBL" id="REGN01009360">
    <property type="protein sequence ID" value="RNA01358.1"/>
    <property type="molecule type" value="Genomic_DNA"/>
</dbReference>
<gene>
    <name evidence="2" type="ORF">BpHYR1_035384</name>
</gene>
<dbReference type="OrthoDB" id="25620at2759"/>
<organism evidence="2 3">
    <name type="scientific">Brachionus plicatilis</name>
    <name type="common">Marine rotifer</name>
    <name type="synonym">Brachionus muelleri</name>
    <dbReference type="NCBI Taxonomy" id="10195"/>
    <lineage>
        <taxon>Eukaryota</taxon>
        <taxon>Metazoa</taxon>
        <taxon>Spiralia</taxon>
        <taxon>Gnathifera</taxon>
        <taxon>Rotifera</taxon>
        <taxon>Eurotatoria</taxon>
        <taxon>Monogononta</taxon>
        <taxon>Pseudotrocha</taxon>
        <taxon>Ploima</taxon>
        <taxon>Brachionidae</taxon>
        <taxon>Brachionus</taxon>
    </lineage>
</organism>
<accession>A0A3M7PRS8</accession>
<feature type="non-terminal residue" evidence="2">
    <location>
        <position position="1"/>
    </location>
</feature>
<dbReference type="Pfam" id="PF07534">
    <property type="entry name" value="TLD"/>
    <property type="match status" value="1"/>
</dbReference>